<feature type="compositionally biased region" description="Polar residues" evidence="6">
    <location>
        <begin position="366"/>
        <end position="385"/>
    </location>
</feature>
<dbReference type="Gene3D" id="2.10.110.10">
    <property type="entry name" value="Cysteine Rich Protein"/>
    <property type="match status" value="3"/>
</dbReference>
<feature type="region of interest" description="Disordered" evidence="6">
    <location>
        <begin position="715"/>
        <end position="788"/>
    </location>
</feature>
<dbReference type="CDD" id="cd08368">
    <property type="entry name" value="LIM"/>
    <property type="match status" value="3"/>
</dbReference>
<feature type="compositionally biased region" description="Polar residues" evidence="6">
    <location>
        <begin position="467"/>
        <end position="501"/>
    </location>
</feature>
<dbReference type="GO" id="GO:0005634">
    <property type="term" value="C:nucleus"/>
    <property type="evidence" value="ECO:0007669"/>
    <property type="project" value="TreeGrafter"/>
</dbReference>
<feature type="region of interest" description="Disordered" evidence="6">
    <location>
        <begin position="148"/>
        <end position="191"/>
    </location>
</feature>
<evidence type="ECO:0000256" key="3">
    <source>
        <dbReference type="ARBA" id="ARBA00022833"/>
    </source>
</evidence>
<dbReference type="Proteomes" id="UP000703661">
    <property type="component" value="Unassembled WGS sequence"/>
</dbReference>
<feature type="domain" description="LIM zinc-binding" evidence="7">
    <location>
        <begin position="578"/>
        <end position="638"/>
    </location>
</feature>
<dbReference type="GO" id="GO:0046872">
    <property type="term" value="F:metal ion binding"/>
    <property type="evidence" value="ECO:0007669"/>
    <property type="project" value="UniProtKB-KW"/>
</dbReference>
<evidence type="ECO:0000256" key="4">
    <source>
        <dbReference type="ARBA" id="ARBA00023038"/>
    </source>
</evidence>
<evidence type="ECO:0000256" key="6">
    <source>
        <dbReference type="SAM" id="MobiDB-lite"/>
    </source>
</evidence>
<dbReference type="SMART" id="SM00132">
    <property type="entry name" value="LIM"/>
    <property type="match status" value="3"/>
</dbReference>
<organism evidence="8 9">
    <name type="scientific">Entomortierella chlamydospora</name>
    <dbReference type="NCBI Taxonomy" id="101097"/>
    <lineage>
        <taxon>Eukaryota</taxon>
        <taxon>Fungi</taxon>
        <taxon>Fungi incertae sedis</taxon>
        <taxon>Mucoromycota</taxon>
        <taxon>Mortierellomycotina</taxon>
        <taxon>Mortierellomycetes</taxon>
        <taxon>Mortierellales</taxon>
        <taxon>Mortierellaceae</taxon>
        <taxon>Entomortierella</taxon>
    </lineage>
</organism>
<evidence type="ECO:0000259" key="7">
    <source>
        <dbReference type="PROSITE" id="PS50023"/>
    </source>
</evidence>
<feature type="region of interest" description="Disordered" evidence="6">
    <location>
        <begin position="1"/>
        <end position="23"/>
    </location>
</feature>
<reference evidence="8" key="1">
    <citation type="journal article" date="2020" name="Fungal Divers.">
        <title>Resolving the Mortierellaceae phylogeny through synthesis of multi-gene phylogenetics and phylogenomics.</title>
        <authorList>
            <person name="Vandepol N."/>
            <person name="Liber J."/>
            <person name="Desiro A."/>
            <person name="Na H."/>
            <person name="Kennedy M."/>
            <person name="Barry K."/>
            <person name="Grigoriev I.V."/>
            <person name="Miller A.N."/>
            <person name="O'Donnell K."/>
            <person name="Stajich J.E."/>
            <person name="Bonito G."/>
        </authorList>
    </citation>
    <scope>NUCLEOTIDE SEQUENCE</scope>
    <source>
        <strain evidence="8">NRRL 2769</strain>
    </source>
</reference>
<keyword evidence="9" id="KW-1185">Reference proteome</keyword>
<dbReference type="InterPro" id="IPR001781">
    <property type="entry name" value="Znf_LIM"/>
</dbReference>
<feature type="compositionally biased region" description="Low complexity" evidence="6">
    <location>
        <begin position="261"/>
        <end position="274"/>
    </location>
</feature>
<dbReference type="PROSITE" id="PS00478">
    <property type="entry name" value="LIM_DOMAIN_1"/>
    <property type="match status" value="1"/>
</dbReference>
<comment type="caution">
    <text evidence="8">The sequence shown here is derived from an EMBL/GenBank/DDBJ whole genome shotgun (WGS) entry which is preliminary data.</text>
</comment>
<dbReference type="PROSITE" id="PS50023">
    <property type="entry name" value="LIM_DOMAIN_2"/>
    <property type="match status" value="3"/>
</dbReference>
<dbReference type="EMBL" id="JAAAID010001580">
    <property type="protein sequence ID" value="KAG0009464.1"/>
    <property type="molecule type" value="Genomic_DNA"/>
</dbReference>
<dbReference type="GO" id="GO:0003712">
    <property type="term" value="F:transcription coregulator activity"/>
    <property type="evidence" value="ECO:0007669"/>
    <property type="project" value="TreeGrafter"/>
</dbReference>
<feature type="compositionally biased region" description="Polar residues" evidence="6">
    <location>
        <begin position="159"/>
        <end position="175"/>
    </location>
</feature>
<dbReference type="SUPFAM" id="SSF57716">
    <property type="entry name" value="Glucocorticoid receptor-like (DNA-binding domain)"/>
    <property type="match status" value="2"/>
</dbReference>
<evidence type="ECO:0000256" key="1">
    <source>
        <dbReference type="ARBA" id="ARBA00022723"/>
    </source>
</evidence>
<feature type="region of interest" description="Disordered" evidence="6">
    <location>
        <begin position="467"/>
        <end position="541"/>
    </location>
</feature>
<keyword evidence="4 5" id="KW-0440">LIM domain</keyword>
<evidence type="ECO:0000313" key="9">
    <source>
        <dbReference type="Proteomes" id="UP000703661"/>
    </source>
</evidence>
<accession>A0A9P6MPL9</accession>
<dbReference type="AlphaFoldDB" id="A0A9P6MPL9"/>
<gene>
    <name evidence="8" type="ORF">BGZ80_002370</name>
</gene>
<evidence type="ECO:0000256" key="5">
    <source>
        <dbReference type="PROSITE-ProRule" id="PRU00125"/>
    </source>
</evidence>
<evidence type="ECO:0000256" key="2">
    <source>
        <dbReference type="ARBA" id="ARBA00022737"/>
    </source>
</evidence>
<proteinExistence type="predicted"/>
<dbReference type="PANTHER" id="PTHR24205">
    <property type="entry name" value="FOUR AND A HALF LIM DOMAINS PROTEIN"/>
    <property type="match status" value="1"/>
</dbReference>
<evidence type="ECO:0000313" key="8">
    <source>
        <dbReference type="EMBL" id="KAG0009464.1"/>
    </source>
</evidence>
<feature type="compositionally biased region" description="Low complexity" evidence="6">
    <location>
        <begin position="755"/>
        <end position="778"/>
    </location>
</feature>
<name>A0A9P6MPL9_9FUNG</name>
<keyword evidence="1 5" id="KW-0479">Metal-binding</keyword>
<keyword evidence="2" id="KW-0677">Repeat</keyword>
<feature type="compositionally biased region" description="Polar residues" evidence="6">
    <location>
        <begin position="340"/>
        <end position="356"/>
    </location>
</feature>
<keyword evidence="3 5" id="KW-0862">Zinc</keyword>
<feature type="compositionally biased region" description="Low complexity" evidence="6">
    <location>
        <begin position="502"/>
        <end position="516"/>
    </location>
</feature>
<feature type="compositionally biased region" description="Polar residues" evidence="6">
    <location>
        <begin position="204"/>
        <end position="220"/>
    </location>
</feature>
<feature type="region of interest" description="Disordered" evidence="6">
    <location>
        <begin position="204"/>
        <end position="389"/>
    </location>
</feature>
<feature type="non-terminal residue" evidence="8">
    <location>
        <position position="845"/>
    </location>
</feature>
<sequence>YQNILEGGMSKPTKRMSMPVVSSSSLSSSSSSAAAALAAPKPQPLVTQKHCSGCAKQIFQAKVFVEPGKPSIIYCEKCYVEKFAKGKCPTCLRPVMSKTDPYITHNKQTWHAACFKCFKCHIDVASKPMVDLRGRPCCEECLMSQAGAENHPSPPLQENEPSFRNNSTPGNRSLTSSPGPSPSSQYKSTRDLSDRLQLNLSSLDTAGDNSYTQQQAHSPVSTLSTSSQSSLGGSFRQTPSSGYTSGTSSTYSSLGRKRSDSSVPSVVPSASGADMLKPDQNSSVGSPPLSYRRPNSALSIHSYASSRTNSPAPNNDSDNIFKSGTDYPDSIGRDQEGIVENTSESTINGLRQSKSRSLIGLDDVGSTISPSGSRPETPSYKSTPAQDKYPQLTSVPEADLAKKTAGLSVSTTERVQRVEIQIQPQTQTQPQYRQEISYRPVLGRARSRSSVPAPISASVKARTEAYMNQAQATSPSTPRSASQTFNTNRTSGVFNSSTLPSKQQQQQPAPKTTAPANEKESKESKPALSGLEAERPSLYRHGRQRSNTVGEAISFPVVSVADTVLSPTQMRKANIPENHCLKCLEKVTENGVKLQNGDRYHIGCFLCHGCKQVFTESEFHIVLGRPYHPGCVSMAGPTSNMGVITKCQQCHKIITNKSIRFAGMNYHPQCFTCSHCSKVLTSTSKFFEVDGQVECEKCCDERDAVRLPPKIVPVPRATDHFPMPNKVKAPADSSSRLESPGPGMMAAGNAQGNLSRSGSGASGYGSPTGSPGSPTSTTEQNGNGLSSPVLVMTSPLSERASPPALTSFFGTRTRPLPKFGGVTNCPRCQQPVGVMDQVPGPKNEK</sequence>
<feature type="compositionally biased region" description="Polar residues" evidence="6">
    <location>
        <begin position="296"/>
        <end position="322"/>
    </location>
</feature>
<protein>
    <recommendedName>
        <fullName evidence="7">LIM zinc-binding domain-containing protein</fullName>
    </recommendedName>
</protein>
<dbReference type="PANTHER" id="PTHR24205:SF16">
    <property type="entry name" value="GH01042P-RELATED"/>
    <property type="match status" value="1"/>
</dbReference>
<feature type="compositionally biased region" description="Low complexity" evidence="6">
    <location>
        <begin position="221"/>
        <end position="253"/>
    </location>
</feature>
<feature type="domain" description="LIM zinc-binding" evidence="7">
    <location>
        <begin position="645"/>
        <end position="705"/>
    </location>
</feature>
<dbReference type="Pfam" id="PF00412">
    <property type="entry name" value="LIM"/>
    <property type="match status" value="2"/>
</dbReference>
<feature type="domain" description="LIM zinc-binding" evidence="7">
    <location>
        <begin position="86"/>
        <end position="148"/>
    </location>
</feature>